<dbReference type="PANTHER" id="PTHR22893">
    <property type="entry name" value="NADH OXIDOREDUCTASE-RELATED"/>
    <property type="match status" value="1"/>
</dbReference>
<name>A0ABZ0Q8A4_9VIBR</name>
<dbReference type="InterPro" id="IPR001155">
    <property type="entry name" value="OxRdtase_FMN_N"/>
</dbReference>
<accession>A0ABZ0Q8A4</accession>
<dbReference type="InterPro" id="IPR013785">
    <property type="entry name" value="Aldolase_TIM"/>
</dbReference>
<organism evidence="2 3">
    <name type="scientific">Vibrio porteresiae DSM 19223</name>
    <dbReference type="NCBI Taxonomy" id="1123496"/>
    <lineage>
        <taxon>Bacteria</taxon>
        <taxon>Pseudomonadati</taxon>
        <taxon>Pseudomonadota</taxon>
        <taxon>Gammaproteobacteria</taxon>
        <taxon>Vibrionales</taxon>
        <taxon>Vibrionaceae</taxon>
        <taxon>Vibrio</taxon>
    </lineage>
</organism>
<evidence type="ECO:0000313" key="2">
    <source>
        <dbReference type="EMBL" id="WPC72634.1"/>
    </source>
</evidence>
<proteinExistence type="predicted"/>
<dbReference type="EMBL" id="CP138203">
    <property type="protein sequence ID" value="WPC72634.1"/>
    <property type="molecule type" value="Genomic_DNA"/>
</dbReference>
<dbReference type="Pfam" id="PF00724">
    <property type="entry name" value="Oxidored_FMN"/>
    <property type="match status" value="1"/>
</dbReference>
<dbReference type="Proteomes" id="UP001304071">
    <property type="component" value="Chromosome 1"/>
</dbReference>
<dbReference type="Gene3D" id="3.20.20.70">
    <property type="entry name" value="Aldolase class I"/>
    <property type="match status" value="1"/>
</dbReference>
<feature type="domain" description="NADH:flavin oxidoreductase/NADH oxidase N-terminal" evidence="1">
    <location>
        <begin position="2"/>
        <end position="339"/>
    </location>
</feature>
<dbReference type="RefSeq" id="WP_261892185.1">
    <property type="nucleotide sequence ID" value="NZ_AP024895.1"/>
</dbReference>
<reference evidence="2 3" key="1">
    <citation type="submission" date="2023-11" db="EMBL/GenBank/DDBJ databases">
        <title>Plant-associative lifestyle of Vibrio porteresiae and its evolutionary dynamics.</title>
        <authorList>
            <person name="Rameshkumar N."/>
            <person name="Kirti K."/>
        </authorList>
    </citation>
    <scope>NUCLEOTIDE SEQUENCE [LARGE SCALE GENOMIC DNA]</scope>
    <source>
        <strain evidence="2 3">MSSRF30</strain>
    </source>
</reference>
<sequence length="370" mass="40835">MKLFSPIKMGQLELSNRIAMAPMTRARVNNEFDAADDDTAIYFAQRASAGLLITEGSQISKQGQGFLFIPGIYNEEQVKGWQKTTQAVHDKGGKIFIQIWHVGRMSHTSLQPNNQAPVSSVAEKANGTCFAYDAQGNAGKVEVSEPTALTLEGIKAIKQDYVNAAKNAIRAGFDGVEIHGANGYLLEQFINAGLNTRDDQYGGQTIENRLRLTLEVVDEIAAAIGSEKTAIRVAPFGRFSDMHAFEGEEETWLTLGDELNKRNLAYVHLSEQGTIGDVFTIPEGFTGKFREHYQGIIMIAGGFDKQSAEEYLQRGDVDMVAFGRPYIGNPDLVERLQNDWPLVEADRAIFYGGDSHGYIDFPAYQPEHAE</sequence>
<dbReference type="PANTHER" id="PTHR22893:SF91">
    <property type="entry name" value="NADPH DEHYDROGENASE 2-RELATED"/>
    <property type="match status" value="1"/>
</dbReference>
<gene>
    <name evidence="2" type="ORF">R8Z52_10895</name>
</gene>
<evidence type="ECO:0000313" key="3">
    <source>
        <dbReference type="Proteomes" id="UP001304071"/>
    </source>
</evidence>
<dbReference type="CDD" id="cd02933">
    <property type="entry name" value="OYE_like_FMN"/>
    <property type="match status" value="1"/>
</dbReference>
<keyword evidence="3" id="KW-1185">Reference proteome</keyword>
<protein>
    <submittedName>
        <fullName evidence="2">Alkene reductase</fullName>
    </submittedName>
</protein>
<evidence type="ECO:0000259" key="1">
    <source>
        <dbReference type="Pfam" id="PF00724"/>
    </source>
</evidence>
<dbReference type="InterPro" id="IPR045247">
    <property type="entry name" value="Oye-like"/>
</dbReference>
<dbReference type="SUPFAM" id="SSF51395">
    <property type="entry name" value="FMN-linked oxidoreductases"/>
    <property type="match status" value="1"/>
</dbReference>